<reference evidence="1 2" key="1">
    <citation type="submission" date="2019-02" db="EMBL/GenBank/DDBJ databases">
        <title>Deep-cultivation of Planctomycetes and their phenomic and genomic characterization uncovers novel biology.</title>
        <authorList>
            <person name="Wiegand S."/>
            <person name="Jogler M."/>
            <person name="Boedeker C."/>
            <person name="Pinto D."/>
            <person name="Vollmers J."/>
            <person name="Rivas-Marin E."/>
            <person name="Kohn T."/>
            <person name="Peeters S.H."/>
            <person name="Heuer A."/>
            <person name="Rast P."/>
            <person name="Oberbeckmann S."/>
            <person name="Bunk B."/>
            <person name="Jeske O."/>
            <person name="Meyerdierks A."/>
            <person name="Storesund J.E."/>
            <person name="Kallscheuer N."/>
            <person name="Luecker S."/>
            <person name="Lage O.M."/>
            <person name="Pohl T."/>
            <person name="Merkel B.J."/>
            <person name="Hornburger P."/>
            <person name="Mueller R.-W."/>
            <person name="Bruemmer F."/>
            <person name="Labrenz M."/>
            <person name="Spormann A.M."/>
            <person name="Op den Camp H."/>
            <person name="Overmann J."/>
            <person name="Amann R."/>
            <person name="Jetten M.S.M."/>
            <person name="Mascher T."/>
            <person name="Medema M.H."/>
            <person name="Devos D.P."/>
            <person name="Kaster A.-K."/>
            <person name="Ovreas L."/>
            <person name="Rohde M."/>
            <person name="Galperin M.Y."/>
            <person name="Jogler C."/>
        </authorList>
    </citation>
    <scope>NUCLEOTIDE SEQUENCE [LARGE SCALE GENOMIC DNA]</scope>
    <source>
        <strain evidence="1 2">ETA_A1</strain>
    </source>
</reference>
<dbReference type="Proteomes" id="UP000319576">
    <property type="component" value="Chromosome"/>
</dbReference>
<accession>A0A517Y1L2</accession>
<protein>
    <submittedName>
        <fullName evidence="1">Uncharacterized protein</fullName>
    </submittedName>
</protein>
<organism evidence="1 2">
    <name type="scientific">Urbifossiella limnaea</name>
    <dbReference type="NCBI Taxonomy" id="2528023"/>
    <lineage>
        <taxon>Bacteria</taxon>
        <taxon>Pseudomonadati</taxon>
        <taxon>Planctomycetota</taxon>
        <taxon>Planctomycetia</taxon>
        <taxon>Gemmatales</taxon>
        <taxon>Gemmataceae</taxon>
        <taxon>Urbifossiella</taxon>
    </lineage>
</organism>
<sequence>MFRLMTLCCTKCGNSLHVETVETEPPTAGWRCRCPRCNTWFVVPGGDAGEPKQDPTGWAIRAQPVA</sequence>
<evidence type="ECO:0000313" key="2">
    <source>
        <dbReference type="Proteomes" id="UP000319576"/>
    </source>
</evidence>
<dbReference type="KEGG" id="uli:ETAA1_56270"/>
<gene>
    <name evidence="1" type="ORF">ETAA1_56270</name>
</gene>
<evidence type="ECO:0000313" key="1">
    <source>
        <dbReference type="EMBL" id="QDU23623.1"/>
    </source>
</evidence>
<proteinExistence type="predicted"/>
<name>A0A517Y1L2_9BACT</name>
<dbReference type="AlphaFoldDB" id="A0A517Y1L2"/>
<keyword evidence="2" id="KW-1185">Reference proteome</keyword>
<dbReference type="EMBL" id="CP036273">
    <property type="protein sequence ID" value="QDU23623.1"/>
    <property type="molecule type" value="Genomic_DNA"/>
</dbReference>